<evidence type="ECO:0000256" key="1">
    <source>
        <dbReference type="SAM" id="MobiDB-lite"/>
    </source>
</evidence>
<geneLocation type="plasmid" evidence="2">
    <name>pLMV7</name>
</geneLocation>
<name>U5NWG0_9MICC</name>
<proteinExistence type="predicted"/>
<dbReference type="EMBL" id="KF577591">
    <property type="protein sequence ID" value="AGY35526.1"/>
    <property type="molecule type" value="Genomic_DNA"/>
</dbReference>
<dbReference type="AlphaFoldDB" id="U5NWG0"/>
<gene>
    <name evidence="2" type="ORF">LMV7_p01050</name>
</gene>
<reference evidence="2" key="1">
    <citation type="journal article" date="2013" name="Genome Announc.">
        <title>First complete sequence of a giant linear plasmid from a micrococcus strain isolated from an extremely high-altitude lake.</title>
        <authorList>
            <person name="Dib J.R."/>
            <person name="Schuldes J."/>
            <person name="Thurmer A."/>
            <person name="Farias M.E."/>
            <person name="Daniel R."/>
            <person name="Meinhardt F."/>
        </authorList>
    </citation>
    <scope>NUCLEOTIDE SEQUENCE</scope>
    <source>
        <strain evidence="2">V7</strain>
        <plasmid evidence="2">pLMV7</plasmid>
    </source>
</reference>
<organism evidence="2">
    <name type="scientific">Micrococcus sp. V7</name>
    <dbReference type="NCBI Taxonomy" id="404582"/>
    <lineage>
        <taxon>Bacteria</taxon>
        <taxon>Bacillati</taxon>
        <taxon>Actinomycetota</taxon>
        <taxon>Actinomycetes</taxon>
        <taxon>Micrococcales</taxon>
        <taxon>Micrococcaceae</taxon>
        <taxon>Micrococcus</taxon>
    </lineage>
</organism>
<keyword evidence="2" id="KW-0614">Plasmid</keyword>
<feature type="region of interest" description="Disordered" evidence="1">
    <location>
        <begin position="116"/>
        <end position="139"/>
    </location>
</feature>
<protein>
    <submittedName>
        <fullName evidence="2">Uncharacterized protein</fullName>
    </submittedName>
</protein>
<evidence type="ECO:0000313" key="2">
    <source>
        <dbReference type="EMBL" id="AGY35526.1"/>
    </source>
</evidence>
<accession>U5NWG0</accession>
<sequence length="196" mass="21034">MATITLNRHELAVALHIGPVAALHGDDTGHPIYLEVLHRGTVRVCSLSDAGRSTATIIGTGAWERPTTLCLPRHGLQRLRQHLAADDAVHEVTIAHEGHWLTLTPTGGPAATVAVSPSPTPAPERAHTLPEYAPGPPPRDLRMDPAMLEDLRAEPCPRSPLTFYGVPGAPQWIDWRAGLWAHGRIRAAENADTTAA</sequence>
<dbReference type="RefSeq" id="WP_023190193.1">
    <property type="nucleotide sequence ID" value="NC_022599.1"/>
</dbReference>